<dbReference type="InterPro" id="IPR000253">
    <property type="entry name" value="FHA_dom"/>
</dbReference>
<feature type="region of interest" description="Disordered" evidence="1">
    <location>
        <begin position="314"/>
        <end position="333"/>
    </location>
</feature>
<feature type="compositionally biased region" description="Basic and acidic residues" evidence="1">
    <location>
        <begin position="438"/>
        <end position="447"/>
    </location>
</feature>
<keyword evidence="2" id="KW-1133">Transmembrane helix</keyword>
<accession>A0A077QXR9</accession>
<dbReference type="Pfam" id="PF00498">
    <property type="entry name" value="FHA"/>
    <property type="match status" value="1"/>
</dbReference>
<evidence type="ECO:0000313" key="4">
    <source>
        <dbReference type="EMBL" id="CDI51426.1"/>
    </source>
</evidence>
<evidence type="ECO:0000259" key="3">
    <source>
        <dbReference type="PROSITE" id="PS50006"/>
    </source>
</evidence>
<feature type="compositionally biased region" description="Acidic residues" evidence="1">
    <location>
        <begin position="463"/>
        <end position="481"/>
    </location>
</feature>
<feature type="compositionally biased region" description="Basic residues" evidence="1">
    <location>
        <begin position="502"/>
        <end position="519"/>
    </location>
</feature>
<dbReference type="AlphaFoldDB" id="A0A077QXR9"/>
<feature type="compositionally biased region" description="Low complexity" evidence="1">
    <location>
        <begin position="490"/>
        <end position="501"/>
    </location>
</feature>
<feature type="region of interest" description="Disordered" evidence="1">
    <location>
        <begin position="390"/>
        <end position="412"/>
    </location>
</feature>
<feature type="region of interest" description="Disordered" evidence="1">
    <location>
        <begin position="462"/>
        <end position="481"/>
    </location>
</feature>
<feature type="region of interest" description="Disordered" evidence="1">
    <location>
        <begin position="343"/>
        <end position="373"/>
    </location>
</feature>
<evidence type="ECO:0000256" key="1">
    <source>
        <dbReference type="SAM" id="MobiDB-lite"/>
    </source>
</evidence>
<sequence length="572" mass="61799">MLPESTTPSCLELVWVNASAAGPLSYISPASHQVIRIPAGQEKMIARSNSMDRASLVNDLSNHIYFPLAKVVSREHAVIQWLDGLPVIRNLGSTHGTYVARRQATVSSKGDINETDPAAPRRPVDGAIPLRPGDLIEFGKTCVRTDSSYHPVRCYVRFVFASPGTGPSQPPPFATVTAAVKPFSLIDDPFDSESDIVSIDAETFRAGSVTQSSPQPSQDRLSAKQPVILSDSEDDVRDEAGSAFSSSEEQSSESDKDDSCLKDDRGELSEPLDIQHVSWLHEITEVADERSELDREASEARKQGEHYMQSYIAGHLSPPETPATSVAEHVPEPSAEVKYDLSEAASEQIELDRKIPEGQKQADDSRASQEQEASVICLAEDVDRSRLKGATAQSNENIAGNIFDPAGSTATSPPMSIEATLIRCAKINRGAFGAPSVDHQDQPEKAEQQVSRKRKEGIATIDDWIEQSASDDNESSSDFESDSFASKSLASCSSTSYSPSPSKKRRIGITGPCKHRHAPRTSSRARAIRAFATKVLYTTSLISVGFLTGSLFTFKSMMNAAAVANTAGGDKQ</sequence>
<keyword evidence="2" id="KW-0812">Transmembrane</keyword>
<feature type="region of interest" description="Disordered" evidence="1">
    <location>
        <begin position="207"/>
        <end position="268"/>
    </location>
</feature>
<reference evidence="4" key="1">
    <citation type="journal article" date="2014" name="Genome Biol. Evol.">
        <title>Gene Loss Rather Than Gene Gain Is Associated with a Host Jump from Monocots to Dicots in the Smut Fungus Melanopsichium pennsylvanicum.</title>
        <authorList>
            <person name="Sharma R."/>
            <person name="Mishra B."/>
            <person name="Runge F."/>
            <person name="Thines M."/>
        </authorList>
    </citation>
    <scope>NUCLEOTIDE SEQUENCE</scope>
    <source>
        <strain evidence="4">4</strain>
    </source>
</reference>
<feature type="region of interest" description="Disordered" evidence="1">
    <location>
        <begin position="490"/>
        <end position="522"/>
    </location>
</feature>
<evidence type="ECO:0000256" key="2">
    <source>
        <dbReference type="SAM" id="Phobius"/>
    </source>
</evidence>
<dbReference type="InterPro" id="IPR008984">
    <property type="entry name" value="SMAD_FHA_dom_sf"/>
</dbReference>
<dbReference type="Gene3D" id="2.60.200.20">
    <property type="match status" value="1"/>
</dbReference>
<feature type="transmembrane region" description="Helical" evidence="2">
    <location>
        <begin position="535"/>
        <end position="554"/>
    </location>
</feature>
<proteinExistence type="predicted"/>
<feature type="compositionally biased region" description="Basic and acidic residues" evidence="1">
    <location>
        <begin position="350"/>
        <end position="369"/>
    </location>
</feature>
<feature type="compositionally biased region" description="Polar residues" evidence="1">
    <location>
        <begin position="208"/>
        <end position="220"/>
    </location>
</feature>
<dbReference type="SUPFAM" id="SSF49879">
    <property type="entry name" value="SMAD/FHA domain"/>
    <property type="match status" value="1"/>
</dbReference>
<organism evidence="4">
    <name type="scientific">Melanopsichium pennsylvanicum 4</name>
    <dbReference type="NCBI Taxonomy" id="1398559"/>
    <lineage>
        <taxon>Eukaryota</taxon>
        <taxon>Fungi</taxon>
        <taxon>Dikarya</taxon>
        <taxon>Basidiomycota</taxon>
        <taxon>Ustilaginomycotina</taxon>
        <taxon>Ustilaginomycetes</taxon>
        <taxon>Ustilaginales</taxon>
        <taxon>Ustilaginaceae</taxon>
        <taxon>Melanopsichium</taxon>
    </lineage>
</organism>
<name>A0A077QXR9_9BASI</name>
<feature type="compositionally biased region" description="Basic and acidic residues" evidence="1">
    <location>
        <begin position="253"/>
        <end position="268"/>
    </location>
</feature>
<feature type="domain" description="FHA" evidence="3">
    <location>
        <begin position="43"/>
        <end position="104"/>
    </location>
</feature>
<feature type="region of interest" description="Disordered" evidence="1">
    <location>
        <begin position="433"/>
        <end position="456"/>
    </location>
</feature>
<keyword evidence="2" id="KW-0472">Membrane</keyword>
<dbReference type="CDD" id="cd00060">
    <property type="entry name" value="FHA"/>
    <property type="match status" value="1"/>
</dbReference>
<protein>
    <recommendedName>
        <fullName evidence="3">FHA domain-containing protein</fullName>
    </recommendedName>
</protein>
<dbReference type="PROSITE" id="PS50006">
    <property type="entry name" value="FHA_DOMAIN"/>
    <property type="match status" value="1"/>
</dbReference>
<dbReference type="EMBL" id="HG529505">
    <property type="protein sequence ID" value="CDI51426.1"/>
    <property type="molecule type" value="Genomic_DNA"/>
</dbReference>
<dbReference type="SMART" id="SM00240">
    <property type="entry name" value="FHA"/>
    <property type="match status" value="1"/>
</dbReference>